<evidence type="ECO:0000256" key="1">
    <source>
        <dbReference type="SAM" id="MobiDB-lite"/>
    </source>
</evidence>
<proteinExistence type="predicted"/>
<dbReference type="RefSeq" id="XP_056767087.1">
    <property type="nucleotide sequence ID" value="XM_056908469.1"/>
</dbReference>
<dbReference type="EMBL" id="JAPVEA010000005">
    <property type="protein sequence ID" value="KAJ5454131.1"/>
    <property type="molecule type" value="Genomic_DNA"/>
</dbReference>
<accession>A0AAD6C890</accession>
<comment type="caution">
    <text evidence="3">The sequence shown here is derived from an EMBL/GenBank/DDBJ whole genome shotgun (WGS) entry which is preliminary data.</text>
</comment>
<organism evidence="3 4">
    <name type="scientific">Penicillium daleae</name>
    <dbReference type="NCBI Taxonomy" id="63821"/>
    <lineage>
        <taxon>Eukaryota</taxon>
        <taxon>Fungi</taxon>
        <taxon>Dikarya</taxon>
        <taxon>Ascomycota</taxon>
        <taxon>Pezizomycotina</taxon>
        <taxon>Eurotiomycetes</taxon>
        <taxon>Eurotiomycetidae</taxon>
        <taxon>Eurotiales</taxon>
        <taxon>Aspergillaceae</taxon>
        <taxon>Penicillium</taxon>
    </lineage>
</organism>
<dbReference type="Pfam" id="PF20150">
    <property type="entry name" value="2EXR"/>
    <property type="match status" value="1"/>
</dbReference>
<evidence type="ECO:0000259" key="2">
    <source>
        <dbReference type="Pfam" id="PF20150"/>
    </source>
</evidence>
<dbReference type="GeneID" id="81598712"/>
<dbReference type="InterPro" id="IPR045518">
    <property type="entry name" value="2EXR"/>
</dbReference>
<evidence type="ECO:0000313" key="3">
    <source>
        <dbReference type="EMBL" id="KAJ5454131.1"/>
    </source>
</evidence>
<protein>
    <recommendedName>
        <fullName evidence="2">2EXR domain-containing protein</fullName>
    </recommendedName>
</protein>
<dbReference type="Proteomes" id="UP001213681">
    <property type="component" value="Unassembled WGS sequence"/>
</dbReference>
<sequence>MENDTQDFHCFSRLPVELRLAIWRECLPNRVVEIDYPWDDGGVFGPDPPPCKVQQTTNLNRRAPMISRVCRESRLVAFEAGHFRKEGSTPEEVPWNSNIRVDKTWIDPSRDTIHLNWTPAYSAGYWGDGSALDHLAWSAAKARGGSFMFDYLDNTCDGDVYIEERIGALRKLQHGVIVMRVIVVHTTFENAAKTGLFGLLGDACIQIVDVSDETRLNAFFDFAEKCESKPNGYITRKQDFHRESPESVKKLLNDRLAYAFDAQAARTLPLRPAIMFRFCPYWCNHSIGNFRRAEDVANERGGNGMNRRSEGRQSFRSFMESLHTR</sequence>
<reference evidence="3" key="2">
    <citation type="journal article" date="2023" name="IMA Fungus">
        <title>Comparative genomic study of the Penicillium genus elucidates a diverse pangenome and 15 lateral gene transfer events.</title>
        <authorList>
            <person name="Petersen C."/>
            <person name="Sorensen T."/>
            <person name="Nielsen M.R."/>
            <person name="Sondergaard T.E."/>
            <person name="Sorensen J.L."/>
            <person name="Fitzpatrick D.A."/>
            <person name="Frisvad J.C."/>
            <person name="Nielsen K.L."/>
        </authorList>
    </citation>
    <scope>NUCLEOTIDE SEQUENCE</scope>
    <source>
        <strain evidence="3">IBT 16125</strain>
    </source>
</reference>
<gene>
    <name evidence="3" type="ORF">N7458_005087</name>
</gene>
<name>A0AAD6C890_9EURO</name>
<dbReference type="PANTHER" id="PTHR35910">
    <property type="entry name" value="2EXR DOMAIN-CONTAINING PROTEIN"/>
    <property type="match status" value="1"/>
</dbReference>
<dbReference type="AlphaFoldDB" id="A0AAD6C890"/>
<feature type="region of interest" description="Disordered" evidence="1">
    <location>
        <begin position="299"/>
        <end position="325"/>
    </location>
</feature>
<feature type="domain" description="2EXR" evidence="2">
    <location>
        <begin position="8"/>
        <end position="113"/>
    </location>
</feature>
<keyword evidence="4" id="KW-1185">Reference proteome</keyword>
<evidence type="ECO:0000313" key="4">
    <source>
        <dbReference type="Proteomes" id="UP001213681"/>
    </source>
</evidence>
<dbReference type="PANTHER" id="PTHR35910:SF1">
    <property type="entry name" value="2EXR DOMAIN-CONTAINING PROTEIN"/>
    <property type="match status" value="1"/>
</dbReference>
<reference evidence="3" key="1">
    <citation type="submission" date="2022-12" db="EMBL/GenBank/DDBJ databases">
        <authorList>
            <person name="Petersen C."/>
        </authorList>
    </citation>
    <scope>NUCLEOTIDE SEQUENCE</scope>
    <source>
        <strain evidence="3">IBT 16125</strain>
    </source>
</reference>